<dbReference type="PROSITE" id="PS00211">
    <property type="entry name" value="ABC_TRANSPORTER_1"/>
    <property type="match status" value="1"/>
</dbReference>
<dbReference type="InterPro" id="IPR039421">
    <property type="entry name" value="Type_1_exporter"/>
</dbReference>
<dbReference type="SMART" id="SM00382">
    <property type="entry name" value="AAA"/>
    <property type="match status" value="1"/>
</dbReference>
<evidence type="ECO:0000256" key="3">
    <source>
        <dbReference type="ARBA" id="ARBA00022475"/>
    </source>
</evidence>
<dbReference type="SUPFAM" id="SSF52540">
    <property type="entry name" value="P-loop containing nucleoside triphosphate hydrolases"/>
    <property type="match status" value="1"/>
</dbReference>
<dbReference type="EMBL" id="QSWH01000002">
    <property type="protein sequence ID" value="RRR23873.1"/>
    <property type="molecule type" value="Genomic_DNA"/>
</dbReference>
<dbReference type="PANTHER" id="PTHR24221:SF646">
    <property type="entry name" value="HAEMOLYSIN SECRETION ATP-BINDING PROTEIN"/>
    <property type="match status" value="1"/>
</dbReference>
<dbReference type="GO" id="GO:0034040">
    <property type="term" value="F:ATPase-coupled lipid transmembrane transporter activity"/>
    <property type="evidence" value="ECO:0007669"/>
    <property type="project" value="TreeGrafter"/>
</dbReference>
<dbReference type="PROSITE" id="PS50893">
    <property type="entry name" value="ABC_TRANSPORTER_2"/>
    <property type="match status" value="1"/>
</dbReference>
<evidence type="ECO:0000259" key="12">
    <source>
        <dbReference type="PROSITE" id="PS50893"/>
    </source>
</evidence>
<evidence type="ECO:0000256" key="1">
    <source>
        <dbReference type="ARBA" id="ARBA00004651"/>
    </source>
</evidence>
<evidence type="ECO:0000313" key="14">
    <source>
        <dbReference type="EMBL" id="AXK46133.1"/>
    </source>
</evidence>
<dbReference type="GO" id="GO:0016887">
    <property type="term" value="F:ATP hydrolysis activity"/>
    <property type="evidence" value="ECO:0007669"/>
    <property type="project" value="InterPro"/>
</dbReference>
<evidence type="ECO:0000256" key="4">
    <source>
        <dbReference type="ARBA" id="ARBA00022692"/>
    </source>
</evidence>
<dbReference type="InterPro" id="IPR003593">
    <property type="entry name" value="AAA+_ATPase"/>
</dbReference>
<keyword evidence="8 11" id="KW-0472">Membrane</keyword>
<dbReference type="EMBL" id="CP031356">
    <property type="protein sequence ID" value="AXK46133.1"/>
    <property type="molecule type" value="Genomic_DNA"/>
</dbReference>
<evidence type="ECO:0000256" key="11">
    <source>
        <dbReference type="SAM" id="Phobius"/>
    </source>
</evidence>
<feature type="transmembrane region" description="Helical" evidence="11">
    <location>
        <begin position="150"/>
        <end position="182"/>
    </location>
</feature>
<accession>A0A345YQD1</accession>
<evidence type="ECO:0000256" key="10">
    <source>
        <dbReference type="SAM" id="MobiDB-lite"/>
    </source>
</evidence>
<dbReference type="KEGG" id="bsau:DWV08_11295"/>
<sequence>MRLSPPSRLQALLPALLDPRIAPHARAAGGGLAAVAGVTLGAGAASAGAALALASATTRILVQDPRGPWAVLAAAVGLLALRAALLWLRDLLALRTGSRVTRRLRERLLDHVIALGPGHHWQGGAARAHLAVVDGCEHLRGYIGSYLPQAIAAVAVPAVLLSVIALQDGLVALVILVMLLGIPVGQRLTRRLLGRRAAAHWEQYEEYGARVADSIAGLATLAGLGTSDRRARTLALEADRLREETTRTMNVSLSTSVVTGAAMLLGTAGATVLAAWHATRGELAPGAVVLVLFLAAECFRPLQELQNYWHEGFYGLAAAGRINQVLEIRPPVQDSLDARSLRRTGPPALHLREVSFRYPGAEREALRAVSATIPAGRTTALVGASGAGKTTLTALLLRDVDPTAGTVQLEDEGGAHDLRTLPLAQLRQRSSRVSQDVVLLDGTLRENLDQALPSNGGAEDIERALAAARVDEFLDQLPHGADSPVGEGGGLLSGGQRQRVALARALLQDTPLLVLDEATSALDGENEQLITEALRTHRDARTVVVIAHRLSTVAEADHVIVLEDGEVAEEGPPAALERAGGPWARMLEAQRGALSPAPSPTLAGGAR</sequence>
<evidence type="ECO:0000256" key="8">
    <source>
        <dbReference type="ARBA" id="ARBA00023136"/>
    </source>
</evidence>
<dbReference type="Proteomes" id="UP000282185">
    <property type="component" value="Unassembled WGS sequence"/>
</dbReference>
<keyword evidence="4 11" id="KW-0812">Transmembrane</keyword>
<keyword evidence="3" id="KW-1003">Cell membrane</keyword>
<feature type="domain" description="ABC transporter" evidence="12">
    <location>
        <begin position="349"/>
        <end position="589"/>
    </location>
</feature>
<feature type="region of interest" description="Disordered" evidence="10">
    <location>
        <begin position="587"/>
        <end position="607"/>
    </location>
</feature>
<dbReference type="SUPFAM" id="SSF90123">
    <property type="entry name" value="ABC transporter transmembrane region"/>
    <property type="match status" value="1"/>
</dbReference>
<evidence type="ECO:0000256" key="6">
    <source>
        <dbReference type="ARBA" id="ARBA00022840"/>
    </source>
</evidence>
<evidence type="ECO:0000256" key="9">
    <source>
        <dbReference type="ARBA" id="ARBA00061644"/>
    </source>
</evidence>
<reference evidence="14 16" key="1">
    <citation type="submission" date="2018-07" db="EMBL/GenBank/DDBJ databases">
        <title>Brachybacterium saurashtrense DSM 23186 genome sequence.</title>
        <authorList>
            <person name="Guo L."/>
        </authorList>
    </citation>
    <scope>NUCLEOTIDE SEQUENCE [LARGE SCALE GENOMIC DNA]</scope>
    <source>
        <strain evidence="14 16">DSM 23186</strain>
    </source>
</reference>
<dbReference type="InterPro" id="IPR011527">
    <property type="entry name" value="ABC1_TM_dom"/>
</dbReference>
<dbReference type="PANTHER" id="PTHR24221">
    <property type="entry name" value="ATP-BINDING CASSETTE SUB-FAMILY B"/>
    <property type="match status" value="1"/>
</dbReference>
<dbReference type="PROSITE" id="PS50929">
    <property type="entry name" value="ABC_TM1F"/>
    <property type="match status" value="1"/>
</dbReference>
<proteinExistence type="inferred from homology"/>
<name>A0A345YQD1_9MICO</name>
<dbReference type="RefSeq" id="WP_115413883.1">
    <property type="nucleotide sequence ID" value="NZ_CP031356.1"/>
</dbReference>
<evidence type="ECO:0000256" key="7">
    <source>
        <dbReference type="ARBA" id="ARBA00022989"/>
    </source>
</evidence>
<dbReference type="Gene3D" id="1.20.1560.10">
    <property type="entry name" value="ABC transporter type 1, transmembrane domain"/>
    <property type="match status" value="1"/>
</dbReference>
<reference evidence="15 17" key="2">
    <citation type="submission" date="2018-08" db="EMBL/GenBank/DDBJ databases">
        <title>Brachybacterium saurashtrense DSM 23186.</title>
        <authorList>
            <person name="Li Y."/>
        </authorList>
    </citation>
    <scope>NUCLEOTIDE SEQUENCE [LARGE SCALE GENOMIC DNA]</scope>
    <source>
        <strain evidence="15 17">DSM 23186</strain>
    </source>
</reference>
<keyword evidence="2" id="KW-0813">Transport</keyword>
<dbReference type="GO" id="GO:0140359">
    <property type="term" value="F:ABC-type transporter activity"/>
    <property type="evidence" value="ECO:0007669"/>
    <property type="project" value="InterPro"/>
</dbReference>
<keyword evidence="7 11" id="KW-1133">Transmembrane helix</keyword>
<evidence type="ECO:0000313" key="15">
    <source>
        <dbReference type="EMBL" id="RRR23873.1"/>
    </source>
</evidence>
<dbReference type="Pfam" id="PF00005">
    <property type="entry name" value="ABC_tran"/>
    <property type="match status" value="1"/>
</dbReference>
<dbReference type="GO" id="GO:0005524">
    <property type="term" value="F:ATP binding"/>
    <property type="evidence" value="ECO:0007669"/>
    <property type="project" value="UniProtKB-KW"/>
</dbReference>
<keyword evidence="16" id="KW-1185">Reference proteome</keyword>
<evidence type="ECO:0000313" key="16">
    <source>
        <dbReference type="Proteomes" id="UP000254236"/>
    </source>
</evidence>
<dbReference type="InterPro" id="IPR003439">
    <property type="entry name" value="ABC_transporter-like_ATP-bd"/>
</dbReference>
<dbReference type="OrthoDB" id="9806127at2"/>
<feature type="transmembrane region" description="Helical" evidence="11">
    <location>
        <begin position="257"/>
        <end position="277"/>
    </location>
</feature>
<evidence type="ECO:0000256" key="2">
    <source>
        <dbReference type="ARBA" id="ARBA00022448"/>
    </source>
</evidence>
<feature type="transmembrane region" description="Helical" evidence="11">
    <location>
        <begin position="69"/>
        <end position="88"/>
    </location>
</feature>
<keyword evidence="6 15" id="KW-0067">ATP-binding</keyword>
<dbReference type="Pfam" id="PF00664">
    <property type="entry name" value="ABC_membrane"/>
    <property type="match status" value="1"/>
</dbReference>
<evidence type="ECO:0000259" key="13">
    <source>
        <dbReference type="PROSITE" id="PS50929"/>
    </source>
</evidence>
<dbReference type="GO" id="GO:0005886">
    <property type="term" value="C:plasma membrane"/>
    <property type="evidence" value="ECO:0007669"/>
    <property type="project" value="UniProtKB-SubCell"/>
</dbReference>
<dbReference type="FunFam" id="3.40.50.300:FF:000299">
    <property type="entry name" value="ABC transporter ATP-binding protein/permease"/>
    <property type="match status" value="1"/>
</dbReference>
<dbReference type="InterPro" id="IPR036640">
    <property type="entry name" value="ABC1_TM_sf"/>
</dbReference>
<dbReference type="InterPro" id="IPR027417">
    <property type="entry name" value="P-loop_NTPase"/>
</dbReference>
<protein>
    <submittedName>
        <fullName evidence="15">ABC transporter ATP-binding protein</fullName>
    </submittedName>
</protein>
<feature type="transmembrane region" description="Helical" evidence="11">
    <location>
        <begin position="37"/>
        <end position="57"/>
    </location>
</feature>
<evidence type="ECO:0000256" key="5">
    <source>
        <dbReference type="ARBA" id="ARBA00022741"/>
    </source>
</evidence>
<dbReference type="Gene3D" id="3.40.50.300">
    <property type="entry name" value="P-loop containing nucleotide triphosphate hydrolases"/>
    <property type="match status" value="1"/>
</dbReference>
<dbReference type="Proteomes" id="UP000254236">
    <property type="component" value="Chromosome"/>
</dbReference>
<comment type="similarity">
    <text evidence="9">Belongs to the ABC transporter superfamily. Lipid exporter (TC 3.A.1.106) family.</text>
</comment>
<dbReference type="InterPro" id="IPR017871">
    <property type="entry name" value="ABC_transporter-like_CS"/>
</dbReference>
<comment type="subcellular location">
    <subcellularLocation>
        <location evidence="1">Cell membrane</location>
        <topology evidence="1">Multi-pass membrane protein</topology>
    </subcellularLocation>
</comment>
<keyword evidence="5" id="KW-0547">Nucleotide-binding</keyword>
<dbReference type="AlphaFoldDB" id="A0A345YQD1"/>
<gene>
    <name evidence="14" type="ORF">DWV08_11295</name>
    <name evidence="15" type="ORF">DXU92_03045</name>
</gene>
<evidence type="ECO:0000313" key="17">
    <source>
        <dbReference type="Proteomes" id="UP000282185"/>
    </source>
</evidence>
<feature type="domain" description="ABC transmembrane type-1" evidence="13">
    <location>
        <begin position="33"/>
        <end position="311"/>
    </location>
</feature>
<organism evidence="15 17">
    <name type="scientific">Brachybacterium saurashtrense</name>
    <dbReference type="NCBI Taxonomy" id="556288"/>
    <lineage>
        <taxon>Bacteria</taxon>
        <taxon>Bacillati</taxon>
        <taxon>Actinomycetota</taxon>
        <taxon>Actinomycetes</taxon>
        <taxon>Micrococcales</taxon>
        <taxon>Dermabacteraceae</taxon>
        <taxon>Brachybacterium</taxon>
    </lineage>
</organism>